<evidence type="ECO:0000313" key="3">
    <source>
        <dbReference type="Proteomes" id="UP000249590"/>
    </source>
</evidence>
<feature type="domain" description="Glycosyltransferase 2-like" evidence="1">
    <location>
        <begin position="15"/>
        <end position="180"/>
    </location>
</feature>
<dbReference type="PANTHER" id="PTHR43685">
    <property type="entry name" value="GLYCOSYLTRANSFERASE"/>
    <property type="match status" value="1"/>
</dbReference>
<name>A0A8B2NML8_9HYPH</name>
<dbReference type="SUPFAM" id="SSF53448">
    <property type="entry name" value="Nucleotide-diphospho-sugar transferases"/>
    <property type="match status" value="1"/>
</dbReference>
<gene>
    <name evidence="2" type="ORF">DLJ53_25555</name>
</gene>
<dbReference type="Gene3D" id="3.90.550.10">
    <property type="entry name" value="Spore Coat Polysaccharide Biosynthesis Protein SpsA, Chain A"/>
    <property type="match status" value="1"/>
</dbReference>
<dbReference type="InterPro" id="IPR029044">
    <property type="entry name" value="Nucleotide-diphossugar_trans"/>
</dbReference>
<evidence type="ECO:0000313" key="2">
    <source>
        <dbReference type="EMBL" id="RAH99054.1"/>
    </source>
</evidence>
<dbReference type="Proteomes" id="UP000249590">
    <property type="component" value="Unassembled WGS sequence"/>
</dbReference>
<keyword evidence="2" id="KW-0808">Transferase</keyword>
<dbReference type="InterPro" id="IPR001173">
    <property type="entry name" value="Glyco_trans_2-like"/>
</dbReference>
<dbReference type="CDD" id="cd00761">
    <property type="entry name" value="Glyco_tranf_GTA_type"/>
    <property type="match status" value="1"/>
</dbReference>
<dbReference type="AlphaFoldDB" id="A0A8B2NML8"/>
<evidence type="ECO:0000259" key="1">
    <source>
        <dbReference type="Pfam" id="PF00535"/>
    </source>
</evidence>
<reference evidence="2 3" key="1">
    <citation type="submission" date="2018-05" db="EMBL/GenBank/DDBJ databases">
        <title>Acuticoccus sediminis sp. nov., isolated from deep-sea sediment of Indian Ocean.</title>
        <authorList>
            <person name="Liu X."/>
            <person name="Lai Q."/>
            <person name="Du Y."/>
            <person name="Sun F."/>
            <person name="Zhang X."/>
            <person name="Wang S."/>
            <person name="Shao Z."/>
        </authorList>
    </citation>
    <scope>NUCLEOTIDE SEQUENCE [LARGE SCALE GENOMIC DNA]</scope>
    <source>
        <strain evidence="2 3">PTG4-2</strain>
    </source>
</reference>
<dbReference type="EMBL" id="QHHQ01000006">
    <property type="protein sequence ID" value="RAH99054.1"/>
    <property type="molecule type" value="Genomic_DNA"/>
</dbReference>
<proteinExistence type="predicted"/>
<dbReference type="Pfam" id="PF00535">
    <property type="entry name" value="Glycos_transf_2"/>
    <property type="match status" value="1"/>
</dbReference>
<accession>A0A8B2NML8</accession>
<organism evidence="2 3">
    <name type="scientific">Acuticoccus sediminis</name>
    <dbReference type="NCBI Taxonomy" id="2184697"/>
    <lineage>
        <taxon>Bacteria</taxon>
        <taxon>Pseudomonadati</taxon>
        <taxon>Pseudomonadota</taxon>
        <taxon>Alphaproteobacteria</taxon>
        <taxon>Hyphomicrobiales</taxon>
        <taxon>Amorphaceae</taxon>
        <taxon>Acuticoccus</taxon>
    </lineage>
</organism>
<protein>
    <submittedName>
        <fullName evidence="2">Glycosyl transferase</fullName>
    </submittedName>
</protein>
<dbReference type="InterPro" id="IPR050834">
    <property type="entry name" value="Glycosyltransf_2"/>
</dbReference>
<sequence length="361" mass="40142">MPQSPYGPVRHRRISVIICTRNRADALAQAFAALRAAADQRRERDIEVVVVDNGSIDETPAVIARFADAAPFRVVTVTEPRQGLARARNAALQLASGDLLVFVDDDCELHPDFFRRLRRHYANDREPVVRGGRVELADERDMPVTLKLSGKVERLDRKTPPGGFIHGCNMTIPREVVHDIGAFDERFGAGARFRSAEDTDYLVRSFLHGVPVEYVPDVVVRHRHGRRTREAAIEAVVAYAFGNGALYTKHLRRAPFLMNHVRWTLFGSVREVGGGAPFDRALRIPNRRIAVANVRGIAAFVRASMAGGDLDSGPRVLGGPWRRRLKRAWASGTASVNESRAAGEASLRRRAWRELVGPREA</sequence>
<keyword evidence="3" id="KW-1185">Reference proteome</keyword>
<comment type="caution">
    <text evidence="2">The sequence shown here is derived from an EMBL/GenBank/DDBJ whole genome shotgun (WGS) entry which is preliminary data.</text>
</comment>
<dbReference type="GO" id="GO:0016740">
    <property type="term" value="F:transferase activity"/>
    <property type="evidence" value="ECO:0007669"/>
    <property type="project" value="UniProtKB-KW"/>
</dbReference>
<dbReference type="PANTHER" id="PTHR43685:SF2">
    <property type="entry name" value="GLYCOSYLTRANSFERASE 2-LIKE DOMAIN-CONTAINING PROTEIN"/>
    <property type="match status" value="1"/>
</dbReference>
<dbReference type="OrthoDB" id="153025at2"/>